<dbReference type="EMBL" id="LSSL01004016">
    <property type="protein sequence ID" value="OLY79880.1"/>
    <property type="molecule type" value="Genomic_DNA"/>
</dbReference>
<feature type="region of interest" description="Disordered" evidence="1">
    <location>
        <begin position="66"/>
        <end position="125"/>
    </location>
</feature>
<dbReference type="Proteomes" id="UP000187455">
    <property type="component" value="Unassembled WGS sequence"/>
</dbReference>
<reference evidence="3 4" key="1">
    <citation type="journal article" date="2016" name="Mol. Biol. Evol.">
        <title>Genome-Wide Survey of Gut Fungi (Harpellales) Reveals the First Horizontally Transferred Ubiquitin Gene from a Mosquito Host.</title>
        <authorList>
            <person name="Wang Y."/>
            <person name="White M.M."/>
            <person name="Kvist S."/>
            <person name="Moncalvo J.M."/>
        </authorList>
    </citation>
    <scope>NUCLEOTIDE SEQUENCE [LARGE SCALE GENOMIC DNA]</scope>
    <source>
        <strain evidence="3 4">ALG-7-W6</strain>
    </source>
</reference>
<proteinExistence type="predicted"/>
<protein>
    <submittedName>
        <fullName evidence="3">Uncharacterized protein</fullName>
    </submittedName>
</protein>
<keyword evidence="4" id="KW-1185">Reference proteome</keyword>
<organism evidence="3 4">
    <name type="scientific">Smittium mucronatum</name>
    <dbReference type="NCBI Taxonomy" id="133383"/>
    <lineage>
        <taxon>Eukaryota</taxon>
        <taxon>Fungi</taxon>
        <taxon>Fungi incertae sedis</taxon>
        <taxon>Zoopagomycota</taxon>
        <taxon>Kickxellomycotina</taxon>
        <taxon>Harpellomycetes</taxon>
        <taxon>Harpellales</taxon>
        <taxon>Legeriomycetaceae</taxon>
        <taxon>Smittium</taxon>
    </lineage>
</organism>
<keyword evidence="2" id="KW-0732">Signal</keyword>
<sequence length="516" mass="55874">MISLISKISILCLACANAHRASNCQQIDILENAFTPAMEHELSPDHYQDFIVADEPISNYIYQADDTVSSSGNTDSESANGSDSSSARTDAASSSNSSPSSGSTGSASATNNSSPSESTSVSSVNDTSTINDILNSLEMQVDSKNKIIVIGKYIQKNITKGITFGSGENSVIPAPVPVGKVAVKALLGSGMLVNGNTGELRITSRTPFHTRPKNFYYRGILQAQGFPLEKNFKSTDLMVIGNITGILSKIPAFGSYNSRVTIPSSSGLTSTNLTYSDIVPGLRLLADAASTGNSQSLNAAISSAILGLLNEETQITQFISLFNSLMVRYRYQMYNQIAKGSAQISNSTQLQNKMATLLSSMKANSKIDLFGNDVLFFIYSAEAFPILFQSSLLNTFLASTNNTRPIITVIDTITSLIINRKNTLIQIFKIYKLYYNLDRLNISEVIIRFATAFFVVSSLFFLPLCCCYTDCLDTLLNTDYDYFPECDTNIEWSDITTALSDTPNNKAPGSDGIPSE</sequence>
<evidence type="ECO:0000256" key="1">
    <source>
        <dbReference type="SAM" id="MobiDB-lite"/>
    </source>
</evidence>
<name>A0A1R0GSL8_9FUNG</name>
<evidence type="ECO:0000313" key="3">
    <source>
        <dbReference type="EMBL" id="OLY79880.1"/>
    </source>
</evidence>
<evidence type="ECO:0000313" key="4">
    <source>
        <dbReference type="Proteomes" id="UP000187455"/>
    </source>
</evidence>
<dbReference type="AlphaFoldDB" id="A0A1R0GSL8"/>
<comment type="caution">
    <text evidence="3">The sequence shown here is derived from an EMBL/GenBank/DDBJ whole genome shotgun (WGS) entry which is preliminary data.</text>
</comment>
<feature type="signal peptide" evidence="2">
    <location>
        <begin position="1"/>
        <end position="18"/>
    </location>
</feature>
<gene>
    <name evidence="3" type="ORF">AYI68_g6038</name>
</gene>
<evidence type="ECO:0000256" key="2">
    <source>
        <dbReference type="SAM" id="SignalP"/>
    </source>
</evidence>
<accession>A0A1R0GSL8</accession>
<feature type="non-terminal residue" evidence="3">
    <location>
        <position position="516"/>
    </location>
</feature>
<feature type="chain" id="PRO_5012954942" evidence="2">
    <location>
        <begin position="19"/>
        <end position="516"/>
    </location>
</feature>
<feature type="compositionally biased region" description="Low complexity" evidence="1">
    <location>
        <begin position="75"/>
        <end position="125"/>
    </location>
</feature>